<sequence>MYPKIAIISALADLATAAPVSNYEPTGPVANTERFIATEIHNTSPAQNTGISANSGSSSSVETRALTVLLLQTARNVPQKPTTSSNQTDTTSATVFFYNRSLQTLSLSIFVPGGQQVFFCSDGSLGFTSAHSGALNDSYVSPFQYTAQTEGGVVGELDVENLGFNACPDSEGPNGDKMYKIFSRALNLEGQSEECIDTQIANAIWSGPNPYEYS</sequence>
<keyword evidence="3" id="KW-1185">Reference proteome</keyword>
<reference evidence="2 3" key="1">
    <citation type="journal article" date="2024" name="Commun. Biol.">
        <title>Comparative genomic analysis of thermophilic fungi reveals convergent evolutionary adaptations and gene losses.</title>
        <authorList>
            <person name="Steindorff A.S."/>
            <person name="Aguilar-Pontes M.V."/>
            <person name="Robinson A.J."/>
            <person name="Andreopoulos B."/>
            <person name="LaButti K."/>
            <person name="Kuo A."/>
            <person name="Mondo S."/>
            <person name="Riley R."/>
            <person name="Otillar R."/>
            <person name="Haridas S."/>
            <person name="Lipzen A."/>
            <person name="Grimwood J."/>
            <person name="Schmutz J."/>
            <person name="Clum A."/>
            <person name="Reid I.D."/>
            <person name="Moisan M.C."/>
            <person name="Butler G."/>
            <person name="Nguyen T.T.M."/>
            <person name="Dewar K."/>
            <person name="Conant G."/>
            <person name="Drula E."/>
            <person name="Henrissat B."/>
            <person name="Hansel C."/>
            <person name="Singer S."/>
            <person name="Hutchinson M.I."/>
            <person name="de Vries R.P."/>
            <person name="Natvig D.O."/>
            <person name="Powell A.J."/>
            <person name="Tsang A."/>
            <person name="Grigoriev I.V."/>
        </authorList>
    </citation>
    <scope>NUCLEOTIDE SEQUENCE [LARGE SCALE GENOMIC DNA]</scope>
    <source>
        <strain evidence="2 3">CBS 494.80</strain>
    </source>
</reference>
<keyword evidence="1" id="KW-0732">Signal</keyword>
<organism evidence="2 3">
    <name type="scientific">Oculimacula yallundae</name>
    <dbReference type="NCBI Taxonomy" id="86028"/>
    <lineage>
        <taxon>Eukaryota</taxon>
        <taxon>Fungi</taxon>
        <taxon>Dikarya</taxon>
        <taxon>Ascomycota</taxon>
        <taxon>Pezizomycotina</taxon>
        <taxon>Leotiomycetes</taxon>
        <taxon>Helotiales</taxon>
        <taxon>Ploettnerulaceae</taxon>
        <taxon>Oculimacula</taxon>
    </lineage>
</organism>
<gene>
    <name evidence="2" type="ORF">VTL71DRAFT_14634</name>
</gene>
<feature type="signal peptide" evidence="1">
    <location>
        <begin position="1"/>
        <end position="17"/>
    </location>
</feature>
<dbReference type="Proteomes" id="UP001595075">
    <property type="component" value="Unassembled WGS sequence"/>
</dbReference>
<accession>A0ABR4CJ22</accession>
<dbReference type="InterPro" id="IPR052820">
    <property type="entry name" value="PhiA_domain"/>
</dbReference>
<name>A0ABR4CJ22_9HELO</name>
<dbReference type="PANTHER" id="PTHR42047">
    <property type="entry name" value="PROTEIN, PUTATIVE (AFU_ORTHOLOGUE AFUA_6G03560)-RELATED"/>
    <property type="match status" value="1"/>
</dbReference>
<evidence type="ECO:0000313" key="2">
    <source>
        <dbReference type="EMBL" id="KAL2069954.1"/>
    </source>
</evidence>
<dbReference type="EMBL" id="JAZHXI010000007">
    <property type="protein sequence ID" value="KAL2069954.1"/>
    <property type="molecule type" value="Genomic_DNA"/>
</dbReference>
<feature type="chain" id="PRO_5047247753" evidence="1">
    <location>
        <begin position="18"/>
        <end position="214"/>
    </location>
</feature>
<comment type="caution">
    <text evidence="2">The sequence shown here is derived from an EMBL/GenBank/DDBJ whole genome shotgun (WGS) entry which is preliminary data.</text>
</comment>
<protein>
    <submittedName>
        <fullName evidence="2">Uncharacterized protein</fullName>
    </submittedName>
</protein>
<dbReference type="PANTHER" id="PTHR42047:SF1">
    <property type="entry name" value="PROTEIN, PUTATIVE (AFU_ORTHOLOGUE AFUA_6G03560)-RELATED"/>
    <property type="match status" value="1"/>
</dbReference>
<proteinExistence type="predicted"/>
<evidence type="ECO:0000313" key="3">
    <source>
        <dbReference type="Proteomes" id="UP001595075"/>
    </source>
</evidence>
<evidence type="ECO:0000256" key="1">
    <source>
        <dbReference type="SAM" id="SignalP"/>
    </source>
</evidence>